<evidence type="ECO:0000313" key="2">
    <source>
        <dbReference type="Proteomes" id="UP000826146"/>
    </source>
</evidence>
<accession>A0ABM7SGL7</accession>
<keyword evidence="1" id="KW-0614">Plasmid</keyword>
<dbReference type="Proteomes" id="UP000826146">
    <property type="component" value="Plasmid pNHP190012_4"/>
</dbReference>
<reference evidence="1 2" key="1">
    <citation type="submission" date="2021-07" db="EMBL/GenBank/DDBJ databases">
        <title>Novel Helicobacter sp. Isolated from a cat.</title>
        <authorList>
            <person name="Rimbara E."/>
            <person name="Suzuki M."/>
        </authorList>
    </citation>
    <scope>NUCLEOTIDE SEQUENCE [LARGE SCALE GENOMIC DNA]</scope>
    <source>
        <strain evidence="2">NHP19-012</strain>
        <plasmid evidence="1 2">pNHP190012_4</plasmid>
    </source>
</reference>
<proteinExistence type="predicted"/>
<dbReference type="EMBL" id="AP024823">
    <property type="protein sequence ID" value="BCZ20056.1"/>
    <property type="molecule type" value="Genomic_DNA"/>
</dbReference>
<evidence type="ECO:0000313" key="1">
    <source>
        <dbReference type="EMBL" id="BCZ20056.1"/>
    </source>
</evidence>
<sequence>MKMATDRVMDNITRALEASQGRRTQKSVKFKPPKEFFTTSVAECATSLFAPISEQKRGKQSDLDHKLPRTIQWRKRNYKLTQTLLRMSHKTILECLLALSCEEKFKGFEPKSGQLKITTTRYVLTQLIFGGCAPNHYKFLERGLEDLQHARIDGWAIVSDVISKDTQLEVWLSKEYLDFVQKGTPIDRRHYHNGFATLKQVKLKHRAAVVAILQSVLKDKPRYGKYGWFGRSLEGVMQELDIPEFYTPRQAVEIKSNFKNQLFLDVLMEHLRIEVVPTTDRRDWVIRPHKMKVKEHT</sequence>
<protein>
    <submittedName>
        <fullName evidence="1">Uncharacterized protein</fullName>
    </submittedName>
</protein>
<keyword evidence="2" id="KW-1185">Reference proteome</keyword>
<gene>
    <name evidence="1" type="ORF">NHP190012_16980</name>
</gene>
<geneLocation type="plasmid" evidence="1 2">
    <name>pNHP190012_4</name>
</geneLocation>
<organism evidence="1 2">
    <name type="scientific">Helicobacter gastrofelis</name>
    <dbReference type="NCBI Taxonomy" id="2849642"/>
    <lineage>
        <taxon>Bacteria</taxon>
        <taxon>Pseudomonadati</taxon>
        <taxon>Campylobacterota</taxon>
        <taxon>Epsilonproteobacteria</taxon>
        <taxon>Campylobacterales</taxon>
        <taxon>Helicobacteraceae</taxon>
        <taxon>Helicobacter</taxon>
    </lineage>
</organism>
<name>A0ABM7SGL7_9HELI</name>